<evidence type="ECO:0000313" key="8">
    <source>
        <dbReference type="Proteomes" id="UP001055580"/>
    </source>
</evidence>
<proteinExistence type="inferred from homology"/>
<dbReference type="Proteomes" id="UP001055580">
    <property type="component" value="Chromosome"/>
</dbReference>
<accession>A0ABY4TVE1</accession>
<evidence type="ECO:0000256" key="4">
    <source>
        <dbReference type="ARBA" id="ARBA00038306"/>
    </source>
</evidence>
<feature type="domain" description="Outer membrane protein beta-barrel" evidence="6">
    <location>
        <begin position="7"/>
        <end position="201"/>
    </location>
</feature>
<dbReference type="PANTHER" id="PTHR34001">
    <property type="entry name" value="BLL7405 PROTEIN"/>
    <property type="match status" value="1"/>
</dbReference>
<dbReference type="InterPro" id="IPR027385">
    <property type="entry name" value="Beta-barrel_OMP"/>
</dbReference>
<dbReference type="EMBL" id="CP098401">
    <property type="protein sequence ID" value="URW75691.1"/>
    <property type="molecule type" value="Genomic_DNA"/>
</dbReference>
<keyword evidence="8" id="KW-1185">Reference proteome</keyword>
<evidence type="ECO:0000313" key="7">
    <source>
        <dbReference type="EMBL" id="URW75691.1"/>
    </source>
</evidence>
<evidence type="ECO:0000256" key="5">
    <source>
        <dbReference type="SAM" id="SignalP"/>
    </source>
</evidence>
<comment type="similarity">
    <text evidence="4">Belongs to the Omp25/RopB family.</text>
</comment>
<dbReference type="InterPro" id="IPR011250">
    <property type="entry name" value="OMP/PagP_B-barrel"/>
</dbReference>
<dbReference type="Pfam" id="PF13505">
    <property type="entry name" value="OMP_b-brl"/>
    <property type="match status" value="1"/>
</dbReference>
<gene>
    <name evidence="7" type="ORF">M9980_00175</name>
</gene>
<dbReference type="Gene3D" id="2.40.160.20">
    <property type="match status" value="1"/>
</dbReference>
<reference evidence="7" key="1">
    <citation type="submission" date="2022-05" db="EMBL/GenBank/DDBJ databases">
        <title>Sphingomonas sp. strain RMG20 Genome sequencing and assembly.</title>
        <authorList>
            <person name="Kim I."/>
        </authorList>
    </citation>
    <scope>NUCLEOTIDE SEQUENCE</scope>
    <source>
        <strain evidence="7">RMG20</strain>
    </source>
</reference>
<name>A0ABY4TVE1_9SPHN</name>
<comment type="subcellular location">
    <subcellularLocation>
        <location evidence="1">Membrane</location>
    </subcellularLocation>
</comment>
<protein>
    <submittedName>
        <fullName evidence="7">Porin family protein</fullName>
    </submittedName>
</protein>
<feature type="chain" id="PRO_5047547949" evidence="5">
    <location>
        <begin position="21"/>
        <end position="201"/>
    </location>
</feature>
<dbReference type="SUPFAM" id="SSF56925">
    <property type="entry name" value="OMPA-like"/>
    <property type="match status" value="1"/>
</dbReference>
<keyword evidence="2 5" id="KW-0732">Signal</keyword>
<evidence type="ECO:0000256" key="1">
    <source>
        <dbReference type="ARBA" id="ARBA00004370"/>
    </source>
</evidence>
<evidence type="ECO:0000256" key="2">
    <source>
        <dbReference type="ARBA" id="ARBA00022729"/>
    </source>
</evidence>
<keyword evidence="3" id="KW-0472">Membrane</keyword>
<dbReference type="PANTHER" id="PTHR34001:SF3">
    <property type="entry name" value="BLL7405 PROTEIN"/>
    <property type="match status" value="1"/>
</dbReference>
<dbReference type="InterPro" id="IPR051692">
    <property type="entry name" value="OMP-like"/>
</dbReference>
<evidence type="ECO:0000256" key="3">
    <source>
        <dbReference type="ARBA" id="ARBA00023136"/>
    </source>
</evidence>
<feature type="signal peptide" evidence="5">
    <location>
        <begin position="1"/>
        <end position="20"/>
    </location>
</feature>
<dbReference type="RefSeq" id="WP_250752162.1">
    <property type="nucleotide sequence ID" value="NZ_CP098401.1"/>
</dbReference>
<sequence>MRKLALAALFAATVATPAFAQDQEPAPFTGLRAEGIVGYDRLSDGSGQDSGSSDGVLYGGQLGYDFQAGRAILGIEGEISGSTTDTRADSLLATGDRFTLDAGRDLYAGARVGLAVSPTAMIYAKGGYTNFQIESEYRLGTAVARDKAELDGFRVGAGVEYQLSPKAYLKGEYRYSNYSEVDGYDIDLDRHQVLGGIGVRF</sequence>
<organism evidence="7 8">
    <name type="scientific">Sphingomonas donggukensis</name>
    <dbReference type="NCBI Taxonomy" id="2949093"/>
    <lineage>
        <taxon>Bacteria</taxon>
        <taxon>Pseudomonadati</taxon>
        <taxon>Pseudomonadota</taxon>
        <taxon>Alphaproteobacteria</taxon>
        <taxon>Sphingomonadales</taxon>
        <taxon>Sphingomonadaceae</taxon>
        <taxon>Sphingomonas</taxon>
    </lineage>
</organism>
<evidence type="ECO:0000259" key="6">
    <source>
        <dbReference type="Pfam" id="PF13505"/>
    </source>
</evidence>